<reference evidence="4" key="3">
    <citation type="submission" date="2016-11" db="EMBL/GenBank/DDBJ databases">
        <authorList>
            <person name="Jaros S."/>
            <person name="Januszkiewicz K."/>
            <person name="Wedrychowicz H."/>
        </authorList>
    </citation>
    <scope>NUCLEOTIDE SEQUENCE [LARGE SCALE GENOMIC DNA]</scope>
    <source>
        <strain evidence="4">DSM 1682</strain>
    </source>
</reference>
<dbReference type="Proteomes" id="UP000068026">
    <property type="component" value="Chromosome"/>
</dbReference>
<evidence type="ECO:0000313" key="3">
    <source>
        <dbReference type="Proteomes" id="UP000068026"/>
    </source>
</evidence>
<proteinExistence type="predicted"/>
<evidence type="ECO:0000313" key="4">
    <source>
        <dbReference type="Proteomes" id="UP000184204"/>
    </source>
</evidence>
<sequence length="57" mass="6691">MFEIKKTEFVNKTFRLEKTLVERLSKCSAEHNISVNSLVAQCCEYALNHMKIEEKDL</sequence>
<name>A0A0X1U7J7_ANAPI</name>
<dbReference type="Proteomes" id="UP000184204">
    <property type="component" value="Unassembled WGS sequence"/>
</dbReference>
<protein>
    <recommendedName>
        <fullName evidence="5">Toxin-antitoxin system HicB family antitoxin</fullName>
    </recommendedName>
</protein>
<reference evidence="1 3" key="1">
    <citation type="journal article" date="2016" name="Genome Announc.">
        <title>Complete Genome Sequence of the Amino Acid-Fermenting Clostridium propionicum X2 (DSM 1682).</title>
        <authorList>
            <person name="Poehlein A."/>
            <person name="Schlien K."/>
            <person name="Chowdhury N.P."/>
            <person name="Gottschalk G."/>
            <person name="Buckel W."/>
            <person name="Daniel R."/>
        </authorList>
    </citation>
    <scope>NUCLEOTIDE SEQUENCE [LARGE SCALE GENOMIC DNA]</scope>
    <source>
        <strain evidence="1 3">X2</strain>
    </source>
</reference>
<dbReference type="SUPFAM" id="SSF47598">
    <property type="entry name" value="Ribbon-helix-helix"/>
    <property type="match status" value="1"/>
</dbReference>
<evidence type="ECO:0000313" key="1">
    <source>
        <dbReference type="EMBL" id="AMJ40903.1"/>
    </source>
</evidence>
<dbReference type="AlphaFoldDB" id="A0A0X1U7J7"/>
<evidence type="ECO:0008006" key="5">
    <source>
        <dbReference type="Google" id="ProtNLM"/>
    </source>
</evidence>
<reference evidence="2" key="4">
    <citation type="submission" date="2016-11" db="EMBL/GenBank/DDBJ databases">
        <authorList>
            <person name="Varghese N."/>
            <person name="Submissions S."/>
        </authorList>
    </citation>
    <scope>NUCLEOTIDE SEQUENCE</scope>
    <source>
        <strain evidence="2">DSM 1682</strain>
    </source>
</reference>
<organism evidence="2 4">
    <name type="scientific">Anaerotignum propionicum DSM 1682</name>
    <dbReference type="NCBI Taxonomy" id="991789"/>
    <lineage>
        <taxon>Bacteria</taxon>
        <taxon>Bacillati</taxon>
        <taxon>Bacillota</taxon>
        <taxon>Clostridia</taxon>
        <taxon>Lachnospirales</taxon>
        <taxon>Anaerotignaceae</taxon>
        <taxon>Anaerotignum</taxon>
    </lineage>
</organism>
<dbReference type="GO" id="GO:0006355">
    <property type="term" value="P:regulation of DNA-templated transcription"/>
    <property type="evidence" value="ECO:0007669"/>
    <property type="project" value="InterPro"/>
</dbReference>
<keyword evidence="3" id="KW-1185">Reference proteome</keyword>
<dbReference type="EMBL" id="CP014223">
    <property type="protein sequence ID" value="AMJ40903.1"/>
    <property type="molecule type" value="Genomic_DNA"/>
</dbReference>
<accession>A0A0X1U7J7</accession>
<dbReference type="KEGG" id="cpro:CPRO_13100"/>
<reference evidence="3" key="2">
    <citation type="submission" date="2016-01" db="EMBL/GenBank/DDBJ databases">
        <authorList>
            <person name="Poehlein A."/>
            <person name="Schlien K."/>
            <person name="Gottschalk G."/>
            <person name="Buckel W."/>
            <person name="Daniel R."/>
        </authorList>
    </citation>
    <scope>NUCLEOTIDE SEQUENCE [LARGE SCALE GENOMIC DNA]</scope>
    <source>
        <strain evidence="3">X2</strain>
    </source>
</reference>
<gene>
    <name evidence="1" type="ORF">CPRO_13100</name>
    <name evidence="2" type="ORF">SAMN02745151_01722</name>
</gene>
<dbReference type="EMBL" id="FQUA01000006">
    <property type="protein sequence ID" value="SHE76038.1"/>
    <property type="molecule type" value="Genomic_DNA"/>
</dbReference>
<dbReference type="InterPro" id="IPR010985">
    <property type="entry name" value="Ribbon_hlx_hlx"/>
</dbReference>
<evidence type="ECO:0000313" key="2">
    <source>
        <dbReference type="EMBL" id="SHE76038.1"/>
    </source>
</evidence>